<dbReference type="PROSITE" id="PS50066">
    <property type="entry name" value="MADS_BOX_2"/>
    <property type="match status" value="1"/>
</dbReference>
<evidence type="ECO:0000313" key="7">
    <source>
        <dbReference type="EMBL" id="KAG8370502.1"/>
    </source>
</evidence>
<sequence>MGRGKLRMELISKPKARLMAFEKRKKSLEKKADELSTLCGVNICMIIYWRKHDNESNEPMIWPRNHEVVASMIDSYKSRSNHDCRDRIYNLSNFFKDQTEKIEEERQKLSKKMKEVKYPKWDEGYDGLSYDEMKEFASMLTARIDAARGRINLIKGSRIHENSALMQPYMVQQQQPLGNYDAQVDMKNQRMVMMNSGTSCSQSSASYGYGFHSHENQVQQQQLLGYYDARVVENPRNLAYYDALESMENQRRRMNSGMRCSQSSAVYGNNGYSSDENQVQNCGFVTNAEPLKCYYVPDVGPVAQNGQRLLMAGALPQVQYAREEDYVQMSGAFPQVQDARGKIMFKGPGFE</sequence>
<keyword evidence="3" id="KW-0238">DNA-binding</keyword>
<dbReference type="EMBL" id="WHWC01000014">
    <property type="protein sequence ID" value="KAG8370502.1"/>
    <property type="molecule type" value="Genomic_DNA"/>
</dbReference>
<reference evidence="7" key="1">
    <citation type="submission" date="2019-10" db="EMBL/GenBank/DDBJ databases">
        <authorList>
            <person name="Zhang R."/>
            <person name="Pan Y."/>
            <person name="Wang J."/>
            <person name="Ma R."/>
            <person name="Yu S."/>
        </authorList>
    </citation>
    <scope>NUCLEOTIDE SEQUENCE</scope>
    <source>
        <strain evidence="7">LA-IB0</strain>
        <tissue evidence="7">Leaf</tissue>
    </source>
</reference>
<name>A0AAV6WSF2_9LAMI</name>
<dbReference type="GO" id="GO:0046983">
    <property type="term" value="F:protein dimerization activity"/>
    <property type="evidence" value="ECO:0007669"/>
    <property type="project" value="InterPro"/>
</dbReference>
<evidence type="ECO:0000256" key="2">
    <source>
        <dbReference type="ARBA" id="ARBA00023015"/>
    </source>
</evidence>
<dbReference type="Pfam" id="PF00319">
    <property type="entry name" value="SRF-TF"/>
    <property type="match status" value="1"/>
</dbReference>
<evidence type="ECO:0000259" key="6">
    <source>
        <dbReference type="PROSITE" id="PS50066"/>
    </source>
</evidence>
<dbReference type="SMART" id="SM00432">
    <property type="entry name" value="MADS"/>
    <property type="match status" value="1"/>
</dbReference>
<dbReference type="PANTHER" id="PTHR11945:SF841">
    <property type="entry name" value="AGAMOUS-LIKE MADS-BOX PROTEIN AGL80"/>
    <property type="match status" value="1"/>
</dbReference>
<comment type="caution">
    <text evidence="7">The sequence shown here is derived from an EMBL/GenBank/DDBJ whole genome shotgun (WGS) entry which is preliminary data.</text>
</comment>
<dbReference type="Gene3D" id="3.40.1810.10">
    <property type="entry name" value="Transcription factor, MADS-box"/>
    <property type="match status" value="1"/>
</dbReference>
<dbReference type="InterPro" id="IPR002100">
    <property type="entry name" value="TF_MADSbox"/>
</dbReference>
<dbReference type="CDD" id="cd00120">
    <property type="entry name" value="MADS"/>
    <property type="match status" value="1"/>
</dbReference>
<dbReference type="AlphaFoldDB" id="A0AAV6WSF2"/>
<dbReference type="GO" id="GO:0000981">
    <property type="term" value="F:DNA-binding transcription factor activity, RNA polymerase II-specific"/>
    <property type="evidence" value="ECO:0007669"/>
    <property type="project" value="TreeGrafter"/>
</dbReference>
<evidence type="ECO:0000256" key="3">
    <source>
        <dbReference type="ARBA" id="ARBA00023125"/>
    </source>
</evidence>
<dbReference type="PANTHER" id="PTHR11945">
    <property type="entry name" value="MADS BOX PROTEIN"/>
    <property type="match status" value="1"/>
</dbReference>
<organism evidence="7 8">
    <name type="scientific">Buddleja alternifolia</name>
    <dbReference type="NCBI Taxonomy" id="168488"/>
    <lineage>
        <taxon>Eukaryota</taxon>
        <taxon>Viridiplantae</taxon>
        <taxon>Streptophyta</taxon>
        <taxon>Embryophyta</taxon>
        <taxon>Tracheophyta</taxon>
        <taxon>Spermatophyta</taxon>
        <taxon>Magnoliopsida</taxon>
        <taxon>eudicotyledons</taxon>
        <taxon>Gunneridae</taxon>
        <taxon>Pentapetalae</taxon>
        <taxon>asterids</taxon>
        <taxon>lamiids</taxon>
        <taxon>Lamiales</taxon>
        <taxon>Scrophulariaceae</taxon>
        <taxon>Buddlejeae</taxon>
        <taxon>Buddleja</taxon>
    </lineage>
</organism>
<proteinExistence type="predicted"/>
<dbReference type="InterPro" id="IPR036879">
    <property type="entry name" value="TF_MADSbox_sf"/>
</dbReference>
<accession>A0AAV6WSF2</accession>
<evidence type="ECO:0000256" key="4">
    <source>
        <dbReference type="ARBA" id="ARBA00023163"/>
    </source>
</evidence>
<protein>
    <recommendedName>
        <fullName evidence="6">MADS-box domain-containing protein</fullName>
    </recommendedName>
</protein>
<evidence type="ECO:0000256" key="5">
    <source>
        <dbReference type="ARBA" id="ARBA00023242"/>
    </source>
</evidence>
<feature type="domain" description="MADS-box" evidence="6">
    <location>
        <begin position="1"/>
        <end position="48"/>
    </location>
</feature>
<dbReference type="SUPFAM" id="SSF55455">
    <property type="entry name" value="SRF-like"/>
    <property type="match status" value="1"/>
</dbReference>
<keyword evidence="2" id="KW-0805">Transcription regulation</keyword>
<keyword evidence="8" id="KW-1185">Reference proteome</keyword>
<gene>
    <name evidence="7" type="ORF">BUALT_Bualt14G0123500</name>
</gene>
<comment type="subcellular location">
    <subcellularLocation>
        <location evidence="1">Nucleus</location>
    </subcellularLocation>
</comment>
<keyword evidence="5" id="KW-0539">Nucleus</keyword>
<dbReference type="GO" id="GO:0000978">
    <property type="term" value="F:RNA polymerase II cis-regulatory region sequence-specific DNA binding"/>
    <property type="evidence" value="ECO:0007669"/>
    <property type="project" value="TreeGrafter"/>
</dbReference>
<dbReference type="Proteomes" id="UP000826271">
    <property type="component" value="Unassembled WGS sequence"/>
</dbReference>
<evidence type="ECO:0000256" key="1">
    <source>
        <dbReference type="ARBA" id="ARBA00004123"/>
    </source>
</evidence>
<dbReference type="GO" id="GO:0005634">
    <property type="term" value="C:nucleus"/>
    <property type="evidence" value="ECO:0007669"/>
    <property type="project" value="UniProtKB-SubCell"/>
</dbReference>
<keyword evidence="4" id="KW-0804">Transcription</keyword>
<evidence type="ECO:0000313" key="8">
    <source>
        <dbReference type="Proteomes" id="UP000826271"/>
    </source>
</evidence>